<organism evidence="1 2">
    <name type="scientific">Rangifer tarandus platyrhynchus</name>
    <name type="common">Svalbard reindeer</name>
    <dbReference type="NCBI Taxonomy" id="3082113"/>
    <lineage>
        <taxon>Eukaryota</taxon>
        <taxon>Metazoa</taxon>
        <taxon>Chordata</taxon>
        <taxon>Craniata</taxon>
        <taxon>Vertebrata</taxon>
        <taxon>Euteleostomi</taxon>
        <taxon>Mammalia</taxon>
        <taxon>Eutheria</taxon>
        <taxon>Laurasiatheria</taxon>
        <taxon>Artiodactyla</taxon>
        <taxon>Ruminantia</taxon>
        <taxon>Pecora</taxon>
        <taxon>Cervidae</taxon>
        <taxon>Odocoileinae</taxon>
        <taxon>Rangifer</taxon>
    </lineage>
</organism>
<dbReference type="Proteomes" id="UP001176941">
    <property type="component" value="Chromosome 16"/>
</dbReference>
<name>A0ABN8Y8P1_RANTA</name>
<feature type="non-terminal residue" evidence="1">
    <location>
        <position position="72"/>
    </location>
</feature>
<reference evidence="1" key="1">
    <citation type="submission" date="2023-04" db="EMBL/GenBank/DDBJ databases">
        <authorList>
            <consortium name="ELIXIR-Norway"/>
        </authorList>
    </citation>
    <scope>NUCLEOTIDE SEQUENCE [LARGE SCALE GENOMIC DNA]</scope>
</reference>
<accession>A0ABN8Y8P1</accession>
<gene>
    <name evidence="1" type="ORF">MRATA1EN1_LOCUS6563</name>
</gene>
<keyword evidence="2" id="KW-1185">Reference proteome</keyword>
<evidence type="ECO:0000313" key="1">
    <source>
        <dbReference type="EMBL" id="CAI9157601.1"/>
    </source>
</evidence>
<evidence type="ECO:0000313" key="2">
    <source>
        <dbReference type="Proteomes" id="UP001176941"/>
    </source>
</evidence>
<dbReference type="EMBL" id="OX459952">
    <property type="protein sequence ID" value="CAI9157601.1"/>
    <property type="molecule type" value="Genomic_DNA"/>
</dbReference>
<sequence>MLGPFGAVCRASAEPEQLRRGSWTPLRSPRPLLASAAGFQAAAGAAATYCLSPRPRCGAAPARPAGDPGRRT</sequence>
<proteinExistence type="predicted"/>
<protein>
    <submittedName>
        <fullName evidence="1">Uncharacterized protein</fullName>
    </submittedName>
</protein>